<dbReference type="OrthoDB" id="10503041at2759"/>
<accession>A0A2V3J1L8</accession>
<proteinExistence type="predicted"/>
<organism evidence="1 2">
    <name type="scientific">Gracilariopsis chorda</name>
    <dbReference type="NCBI Taxonomy" id="448386"/>
    <lineage>
        <taxon>Eukaryota</taxon>
        <taxon>Rhodophyta</taxon>
        <taxon>Florideophyceae</taxon>
        <taxon>Rhodymeniophycidae</taxon>
        <taxon>Gracilariales</taxon>
        <taxon>Gracilariaceae</taxon>
        <taxon>Gracilariopsis</taxon>
    </lineage>
</organism>
<keyword evidence="2" id="KW-1185">Reference proteome</keyword>
<protein>
    <submittedName>
        <fullName evidence="1">Uncharacterized protein</fullName>
    </submittedName>
</protein>
<dbReference type="Proteomes" id="UP000247409">
    <property type="component" value="Unassembled WGS sequence"/>
</dbReference>
<gene>
    <name evidence="1" type="ORF">BWQ96_01776</name>
</gene>
<reference evidence="1 2" key="1">
    <citation type="journal article" date="2018" name="Mol. Biol. Evol.">
        <title>Analysis of the draft genome of the red seaweed Gracilariopsis chorda provides insights into genome size evolution in Rhodophyta.</title>
        <authorList>
            <person name="Lee J."/>
            <person name="Yang E.C."/>
            <person name="Graf L."/>
            <person name="Yang J.H."/>
            <person name="Qiu H."/>
            <person name="Zel Zion U."/>
            <person name="Chan C.X."/>
            <person name="Stephens T.G."/>
            <person name="Weber A.P.M."/>
            <person name="Boo G.H."/>
            <person name="Boo S.M."/>
            <person name="Kim K.M."/>
            <person name="Shin Y."/>
            <person name="Jung M."/>
            <person name="Lee S.J."/>
            <person name="Yim H.S."/>
            <person name="Lee J.H."/>
            <person name="Bhattacharya D."/>
            <person name="Yoon H.S."/>
        </authorList>
    </citation>
    <scope>NUCLEOTIDE SEQUENCE [LARGE SCALE GENOMIC DNA]</scope>
    <source>
        <strain evidence="1 2">SKKU-2015</strain>
        <tissue evidence="1">Whole body</tissue>
    </source>
</reference>
<dbReference type="EMBL" id="NBIV01000014">
    <property type="protein sequence ID" value="PXF48316.1"/>
    <property type="molecule type" value="Genomic_DNA"/>
</dbReference>
<evidence type="ECO:0000313" key="2">
    <source>
        <dbReference type="Proteomes" id="UP000247409"/>
    </source>
</evidence>
<dbReference type="AlphaFoldDB" id="A0A2V3J1L8"/>
<comment type="caution">
    <text evidence="1">The sequence shown here is derived from an EMBL/GenBank/DDBJ whole genome shotgun (WGS) entry which is preliminary data.</text>
</comment>
<sequence length="307" mass="35562">MNFIAFVKFSDTPQLIWNECIPYSVSEHLLHQYVRRFIASVDMSTAIFKPYHLHPFDNSHDRVPIAPRSNVVNFEDGSLFVAKQSEQNANEWHGILLNPRSKDDAEMDGSIIVALEQVAKSTILSSACISSKLHRLCSVIRSLYATDNWWRAQSLFLHLRDGLVELGRMSTRDDDEHMKRPFYVPNTAPLSRLQVLKHSLMHSLPCKNLSVCVFSPTSEIVLNDNLTNAETNMLCWYYKWVFSIGNRTRRRYYFETASETTVRLWFQTNEWRTVAQVEVNEISSPISPWPMLQAARDLMETLASEYH</sequence>
<evidence type="ECO:0000313" key="1">
    <source>
        <dbReference type="EMBL" id="PXF48316.1"/>
    </source>
</evidence>
<name>A0A2V3J1L8_9FLOR</name>